<comment type="caution">
    <text evidence="10">The sequence shown here is derived from an EMBL/GenBank/DDBJ whole genome shotgun (WGS) entry which is preliminary data.</text>
</comment>
<dbReference type="GO" id="GO:0000407">
    <property type="term" value="C:phagophore assembly site"/>
    <property type="evidence" value="ECO:0007669"/>
    <property type="project" value="TreeGrafter"/>
</dbReference>
<keyword evidence="4 10" id="KW-0418">Kinase</keyword>
<dbReference type="GO" id="GO:0004674">
    <property type="term" value="F:protein serine/threonine kinase activity"/>
    <property type="evidence" value="ECO:0007669"/>
    <property type="project" value="UniProtKB-KW"/>
</dbReference>
<keyword evidence="7" id="KW-0723">Serine/threonine-protein kinase</keyword>
<dbReference type="Proteomes" id="UP001362999">
    <property type="component" value="Unassembled WGS sequence"/>
</dbReference>
<feature type="compositionally biased region" description="Polar residues" evidence="8">
    <location>
        <begin position="464"/>
        <end position="478"/>
    </location>
</feature>
<feature type="region of interest" description="Disordered" evidence="8">
    <location>
        <begin position="318"/>
        <end position="346"/>
    </location>
</feature>
<dbReference type="GO" id="GO:0000045">
    <property type="term" value="P:autophagosome assembly"/>
    <property type="evidence" value="ECO:0007669"/>
    <property type="project" value="TreeGrafter"/>
</dbReference>
<dbReference type="PROSITE" id="PS00107">
    <property type="entry name" value="PROTEIN_KINASE_ATP"/>
    <property type="match status" value="1"/>
</dbReference>
<evidence type="ECO:0000256" key="8">
    <source>
        <dbReference type="SAM" id="MobiDB-lite"/>
    </source>
</evidence>
<dbReference type="GO" id="GO:0005776">
    <property type="term" value="C:autophagosome"/>
    <property type="evidence" value="ECO:0007669"/>
    <property type="project" value="TreeGrafter"/>
</dbReference>
<dbReference type="InterPro" id="IPR000719">
    <property type="entry name" value="Prot_kinase_dom"/>
</dbReference>
<dbReference type="Gene3D" id="1.10.510.10">
    <property type="entry name" value="Transferase(Phosphotransferase) domain 1"/>
    <property type="match status" value="1"/>
</dbReference>
<evidence type="ECO:0000256" key="2">
    <source>
        <dbReference type="ARBA" id="ARBA00022679"/>
    </source>
</evidence>
<dbReference type="InterPro" id="IPR017441">
    <property type="entry name" value="Protein_kinase_ATP_BS"/>
</dbReference>
<dbReference type="AlphaFoldDB" id="A0AAW0BCV0"/>
<dbReference type="InterPro" id="IPR011009">
    <property type="entry name" value="Kinase-like_dom_sf"/>
</dbReference>
<sequence>MSCSNSPRKIASKELPDLTGMHLEDVELQLVSLLGSGAFGKVYKARDTATFEDDPTYFAVKCMQRYQSNTRGLQMQQNELMAHTMVSELPNVVSMYGHLHVGEFTFVVMELCNGGDMFSAMVKRQIYRGKHELIKQAFGSILDAVESIHANSVYHRDLKPENILLCDSEGTDIRIADFGLSTRNAISKQFGTGSRYYMSPESMDKECGCYSARSSDLWALGVILVNMITGNYPWHHADLSDAGYAAFREDEDYLLQVLPISKEANTLLQWCFNSNPLRRPTLSELRDAVNGIEEFSVISAPSSLLSRVPTPRFPAGASGTLEWETAPPPCTPGECGTSSTAASLARMPQPEKYSEFVVRTSSAHSSFVGLAPASPYSSSSSTLPPSGSDTSLSTAAESSLPGTPPKIPSDADPAAVAVGNGSDPSIITRLPITLPALPKRAYLGHFRLPHATQTAIPFGGSKPQEGQPTGQPFATVASNARPVLPTRRQFLQTRKVRA</sequence>
<feature type="domain" description="Protein kinase" evidence="9">
    <location>
        <begin position="28"/>
        <end position="296"/>
    </location>
</feature>
<evidence type="ECO:0000256" key="1">
    <source>
        <dbReference type="ARBA" id="ARBA00012513"/>
    </source>
</evidence>
<evidence type="ECO:0000256" key="3">
    <source>
        <dbReference type="ARBA" id="ARBA00022741"/>
    </source>
</evidence>
<evidence type="ECO:0000259" key="9">
    <source>
        <dbReference type="PROSITE" id="PS50011"/>
    </source>
</evidence>
<dbReference type="GO" id="GO:0010506">
    <property type="term" value="P:regulation of autophagy"/>
    <property type="evidence" value="ECO:0007669"/>
    <property type="project" value="InterPro"/>
</dbReference>
<keyword evidence="5 6" id="KW-0067">ATP-binding</keyword>
<dbReference type="GO" id="GO:0005829">
    <property type="term" value="C:cytosol"/>
    <property type="evidence" value="ECO:0007669"/>
    <property type="project" value="TreeGrafter"/>
</dbReference>
<reference evidence="10 11" key="1">
    <citation type="journal article" date="2024" name="J Genomics">
        <title>Draft genome sequencing and assembly of Favolaschia claudopus CIRM-BRFM 2984 isolated from oak limbs.</title>
        <authorList>
            <person name="Navarro D."/>
            <person name="Drula E."/>
            <person name="Chaduli D."/>
            <person name="Cazenave R."/>
            <person name="Ahrendt S."/>
            <person name="Wang J."/>
            <person name="Lipzen A."/>
            <person name="Daum C."/>
            <person name="Barry K."/>
            <person name="Grigoriev I.V."/>
            <person name="Favel A."/>
            <person name="Rosso M.N."/>
            <person name="Martin F."/>
        </authorList>
    </citation>
    <scope>NUCLEOTIDE SEQUENCE [LARGE SCALE GENOMIC DNA]</scope>
    <source>
        <strain evidence="10 11">CIRM-BRFM 2984</strain>
    </source>
</reference>
<keyword evidence="11" id="KW-1185">Reference proteome</keyword>
<evidence type="ECO:0000313" key="11">
    <source>
        <dbReference type="Proteomes" id="UP001362999"/>
    </source>
</evidence>
<keyword evidence="2" id="KW-0808">Transferase</keyword>
<dbReference type="InterPro" id="IPR045269">
    <property type="entry name" value="Atg1-like"/>
</dbReference>
<keyword evidence="3 6" id="KW-0547">Nucleotide-binding</keyword>
<evidence type="ECO:0000313" key="10">
    <source>
        <dbReference type="EMBL" id="KAK7023918.1"/>
    </source>
</evidence>
<comment type="similarity">
    <text evidence="7">Belongs to the protein kinase superfamily.</text>
</comment>
<dbReference type="SUPFAM" id="SSF56112">
    <property type="entry name" value="Protein kinase-like (PK-like)"/>
    <property type="match status" value="1"/>
</dbReference>
<dbReference type="GO" id="GO:0016020">
    <property type="term" value="C:membrane"/>
    <property type="evidence" value="ECO:0007669"/>
    <property type="project" value="TreeGrafter"/>
</dbReference>
<dbReference type="PROSITE" id="PS00108">
    <property type="entry name" value="PROTEIN_KINASE_ST"/>
    <property type="match status" value="1"/>
</dbReference>
<evidence type="ECO:0000256" key="7">
    <source>
        <dbReference type="RuleBase" id="RU000304"/>
    </source>
</evidence>
<feature type="compositionally biased region" description="Low complexity" evidence="8">
    <location>
        <begin position="374"/>
        <end position="394"/>
    </location>
</feature>
<feature type="binding site" evidence="6">
    <location>
        <position position="61"/>
    </location>
    <ligand>
        <name>ATP</name>
        <dbReference type="ChEBI" id="CHEBI:30616"/>
    </ligand>
</feature>
<proteinExistence type="inferred from homology"/>
<dbReference type="PANTHER" id="PTHR24348:SF22">
    <property type="entry name" value="NON-SPECIFIC SERINE_THREONINE PROTEIN KINASE"/>
    <property type="match status" value="1"/>
</dbReference>
<name>A0AAW0BCV0_9AGAR</name>
<accession>A0AAW0BCV0</accession>
<feature type="region of interest" description="Disordered" evidence="8">
    <location>
        <begin position="461"/>
        <end position="481"/>
    </location>
</feature>
<dbReference type="SMART" id="SM00220">
    <property type="entry name" value="S_TKc"/>
    <property type="match status" value="1"/>
</dbReference>
<dbReference type="PANTHER" id="PTHR24348">
    <property type="entry name" value="SERINE/THREONINE-PROTEIN KINASE UNC-51-RELATED"/>
    <property type="match status" value="1"/>
</dbReference>
<dbReference type="InterPro" id="IPR008271">
    <property type="entry name" value="Ser/Thr_kinase_AS"/>
</dbReference>
<dbReference type="PROSITE" id="PS50011">
    <property type="entry name" value="PROTEIN_KINASE_DOM"/>
    <property type="match status" value="1"/>
</dbReference>
<dbReference type="Pfam" id="PF00069">
    <property type="entry name" value="Pkinase"/>
    <property type="match status" value="1"/>
</dbReference>
<dbReference type="EMBL" id="JAWWNJ010000035">
    <property type="protein sequence ID" value="KAK7023918.1"/>
    <property type="molecule type" value="Genomic_DNA"/>
</dbReference>
<dbReference type="GO" id="GO:0005524">
    <property type="term" value="F:ATP binding"/>
    <property type="evidence" value="ECO:0007669"/>
    <property type="project" value="UniProtKB-UniRule"/>
</dbReference>
<protein>
    <recommendedName>
        <fullName evidence="1">non-specific serine/threonine protein kinase</fullName>
        <ecNumber evidence="1">2.7.11.1</ecNumber>
    </recommendedName>
</protein>
<evidence type="ECO:0000256" key="5">
    <source>
        <dbReference type="ARBA" id="ARBA00022840"/>
    </source>
</evidence>
<evidence type="ECO:0000256" key="4">
    <source>
        <dbReference type="ARBA" id="ARBA00022777"/>
    </source>
</evidence>
<gene>
    <name evidence="10" type="ORF">R3P38DRAFT_2954906</name>
</gene>
<feature type="region of interest" description="Disordered" evidence="8">
    <location>
        <begin position="374"/>
        <end position="414"/>
    </location>
</feature>
<organism evidence="10 11">
    <name type="scientific">Favolaschia claudopus</name>
    <dbReference type="NCBI Taxonomy" id="2862362"/>
    <lineage>
        <taxon>Eukaryota</taxon>
        <taxon>Fungi</taxon>
        <taxon>Dikarya</taxon>
        <taxon>Basidiomycota</taxon>
        <taxon>Agaricomycotina</taxon>
        <taxon>Agaricomycetes</taxon>
        <taxon>Agaricomycetidae</taxon>
        <taxon>Agaricales</taxon>
        <taxon>Marasmiineae</taxon>
        <taxon>Mycenaceae</taxon>
        <taxon>Favolaschia</taxon>
    </lineage>
</organism>
<evidence type="ECO:0000256" key="6">
    <source>
        <dbReference type="PROSITE-ProRule" id="PRU10141"/>
    </source>
</evidence>
<dbReference type="EC" id="2.7.11.1" evidence="1"/>